<feature type="transmembrane region" description="Helical" evidence="1">
    <location>
        <begin position="85"/>
        <end position="106"/>
    </location>
</feature>
<feature type="transmembrane region" description="Helical" evidence="1">
    <location>
        <begin position="172"/>
        <end position="193"/>
    </location>
</feature>
<accession>A0A2Z6DWR6</accession>
<dbReference type="RefSeq" id="WP_197713759.1">
    <property type="nucleotide sequence ID" value="NZ_AP018558.1"/>
</dbReference>
<name>A0A2Z6DWR6_HYDTE</name>
<dbReference type="PANTHER" id="PTHR42208">
    <property type="entry name" value="HEAVY METAL TRANSPORTER-RELATED"/>
    <property type="match status" value="1"/>
</dbReference>
<dbReference type="AlphaFoldDB" id="A0A2Z6DWR6"/>
<reference evidence="3 4" key="1">
    <citation type="submission" date="2018-04" db="EMBL/GenBank/DDBJ databases">
        <title>Complete genome sequence of Hydrogenophilus thermoluteolus TH-1.</title>
        <authorList>
            <person name="Arai H."/>
        </authorList>
    </citation>
    <scope>NUCLEOTIDE SEQUENCE [LARGE SCALE GENOMIC DNA]</scope>
    <source>
        <strain evidence="3 4">TH-1</strain>
    </source>
</reference>
<sequence>MLGSVGGYLAVFLIGLLGGVHCFGMCGGIVGALSLQTNPAAGSGPARWLLHLTYNLARIATYTVLGAVLGGLGAIATVLESVLPVQLGLYVVANLLLVAMGLYLLGQPQWLAPVERVGQVLWVRVQPLTHRLLPVRSIPQAALLGGLWGFLPCGLVYSVLATALMSGSAERGALVMLAFGLGTLPNLLLAGLMLHRFRGWVQHPWARWGAGLVVVAFGLWGLWRAPELGGAIWQGVVCHTP</sequence>
<gene>
    <name evidence="3" type="ORF">HPTL_0638</name>
</gene>
<keyword evidence="1" id="KW-1133">Transmembrane helix</keyword>
<dbReference type="Proteomes" id="UP000262004">
    <property type="component" value="Chromosome"/>
</dbReference>
<dbReference type="KEGG" id="htl:HPTL_0638"/>
<evidence type="ECO:0000313" key="4">
    <source>
        <dbReference type="Proteomes" id="UP000262004"/>
    </source>
</evidence>
<dbReference type="InterPro" id="IPR039447">
    <property type="entry name" value="UreH-like_TM_dom"/>
</dbReference>
<evidence type="ECO:0000313" key="3">
    <source>
        <dbReference type="EMBL" id="BBD76906.1"/>
    </source>
</evidence>
<evidence type="ECO:0000259" key="2">
    <source>
        <dbReference type="Pfam" id="PF13386"/>
    </source>
</evidence>
<dbReference type="EMBL" id="AP018558">
    <property type="protein sequence ID" value="BBD76906.1"/>
    <property type="molecule type" value="Genomic_DNA"/>
</dbReference>
<evidence type="ECO:0000256" key="1">
    <source>
        <dbReference type="SAM" id="Phobius"/>
    </source>
</evidence>
<keyword evidence="1" id="KW-0472">Membrane</keyword>
<organism evidence="3 4">
    <name type="scientific">Hydrogenophilus thermoluteolus</name>
    <name type="common">Pseudomonas hydrogenothermophila</name>
    <dbReference type="NCBI Taxonomy" id="297"/>
    <lineage>
        <taxon>Bacteria</taxon>
        <taxon>Pseudomonadati</taxon>
        <taxon>Pseudomonadota</taxon>
        <taxon>Hydrogenophilia</taxon>
        <taxon>Hydrogenophilales</taxon>
        <taxon>Hydrogenophilaceae</taxon>
        <taxon>Hydrogenophilus</taxon>
    </lineage>
</organism>
<feature type="transmembrane region" description="Helical" evidence="1">
    <location>
        <begin position="6"/>
        <end position="35"/>
    </location>
</feature>
<feature type="transmembrane region" description="Helical" evidence="1">
    <location>
        <begin position="205"/>
        <end position="223"/>
    </location>
</feature>
<keyword evidence="1" id="KW-0812">Transmembrane</keyword>
<dbReference type="PANTHER" id="PTHR42208:SF1">
    <property type="entry name" value="HEAVY METAL TRANSPORTER"/>
    <property type="match status" value="1"/>
</dbReference>
<keyword evidence="4" id="KW-1185">Reference proteome</keyword>
<dbReference type="Pfam" id="PF13386">
    <property type="entry name" value="DsbD_2"/>
    <property type="match status" value="1"/>
</dbReference>
<protein>
    <submittedName>
        <fullName evidence="3">Sulfite exporter TauE/SafE family protein</fullName>
    </submittedName>
</protein>
<proteinExistence type="predicted"/>
<feature type="transmembrane region" description="Helical" evidence="1">
    <location>
        <begin position="141"/>
        <end position="160"/>
    </location>
</feature>
<feature type="transmembrane region" description="Helical" evidence="1">
    <location>
        <begin position="56"/>
        <end position="79"/>
    </location>
</feature>
<feature type="domain" description="Urease accessory protein UreH-like transmembrane" evidence="2">
    <location>
        <begin position="10"/>
        <end position="220"/>
    </location>
</feature>